<name>A0A0F7VJA2_PENBI</name>
<dbReference type="PANTHER" id="PTHR35340">
    <property type="entry name" value="PQQ ENZYME REPEAT PROTEIN-RELATED"/>
    <property type="match status" value="1"/>
</dbReference>
<gene>
    <name evidence="2" type="ORF">PMG11_05377</name>
</gene>
<keyword evidence="3" id="KW-1185">Reference proteome</keyword>
<dbReference type="Pfam" id="PF14269">
    <property type="entry name" value="Arylsulfotran_2"/>
    <property type="match status" value="1"/>
</dbReference>
<dbReference type="Proteomes" id="UP000042958">
    <property type="component" value="Unassembled WGS sequence"/>
</dbReference>
<reference evidence="3" key="1">
    <citation type="journal article" date="2015" name="Genome Announc.">
        <title>Draft genome sequence of the fungus Penicillium brasilianum MG11.</title>
        <authorList>
            <person name="Horn F."/>
            <person name="Linde J."/>
            <person name="Mattern D.J."/>
            <person name="Walther G."/>
            <person name="Guthke R."/>
            <person name="Brakhage A.A."/>
            <person name="Valiante V."/>
        </authorList>
    </citation>
    <scope>NUCLEOTIDE SEQUENCE [LARGE SCALE GENOMIC DNA]</scope>
    <source>
        <strain evidence="3">MG11</strain>
    </source>
</reference>
<accession>A0A0F7VJA2</accession>
<evidence type="ECO:0000256" key="1">
    <source>
        <dbReference type="SAM" id="SignalP"/>
    </source>
</evidence>
<protein>
    <recommendedName>
        <fullName evidence="4">ASST-domain-containing protein</fullName>
    </recommendedName>
</protein>
<dbReference type="InterPro" id="IPR053143">
    <property type="entry name" value="Arylsulfate_ST"/>
</dbReference>
<dbReference type="InterPro" id="IPR039535">
    <property type="entry name" value="ASST-like"/>
</dbReference>
<keyword evidence="1" id="KW-0732">Signal</keyword>
<organism evidence="2 3">
    <name type="scientific">Penicillium brasilianum</name>
    <dbReference type="NCBI Taxonomy" id="104259"/>
    <lineage>
        <taxon>Eukaryota</taxon>
        <taxon>Fungi</taxon>
        <taxon>Dikarya</taxon>
        <taxon>Ascomycota</taxon>
        <taxon>Pezizomycotina</taxon>
        <taxon>Eurotiomycetes</taxon>
        <taxon>Eurotiomycetidae</taxon>
        <taxon>Eurotiales</taxon>
        <taxon>Aspergillaceae</taxon>
        <taxon>Penicillium</taxon>
    </lineage>
</organism>
<dbReference type="OrthoDB" id="5377172at2759"/>
<sequence>MAPWRYIAGSTLLLSSLSAAAWPYSTYTSMNFQPPKLEVNKTGTAEPGYLFLGPRGGVQPAGQAALIYDDEGNLVYEGPEEVTANFRVQRLNGQDVITFWSGTMMDLGFGYGAVHILDNTYKEIHTVTLTGAFVTPDSSPRDSYIDLHESHITSRNTLLVTAYNVTQHDLTTLGGNSSEWMLDSHFYEIDISTNQILYSWSALDHEDQIPLNSSHQKLGADVGSQEKPYDAYHINSITATNNGYMVSLRHMWSGYYLFPNGSINWQLDGANGGEFAQVGNANFSWQHDMRVYNETDEGLVLNLFNNANTPTDSETPTTGVSLAVDLLNKKVTGLRSLTDPNDPIHSVSQGSYQLLNEADGHVFIDYGSISKVKEFDGDGNVVFSAQFGPDNAVASYRGYRCQWSAVPFWKPSLTVDKTSDGITVYMSWNGATDYDNWVVYSVVSATSVNRTQIDIAKRTGFETAVSLGTLSSSFVQVAARRGSTVLGTSEIVSF</sequence>
<feature type="chain" id="PRO_5002524034" description="ASST-domain-containing protein" evidence="1">
    <location>
        <begin position="21"/>
        <end position="494"/>
    </location>
</feature>
<evidence type="ECO:0000313" key="2">
    <source>
        <dbReference type="EMBL" id="CEO60913.1"/>
    </source>
</evidence>
<evidence type="ECO:0000313" key="3">
    <source>
        <dbReference type="Proteomes" id="UP000042958"/>
    </source>
</evidence>
<dbReference type="AlphaFoldDB" id="A0A0F7VJA2"/>
<dbReference type="STRING" id="104259.A0A0F7VJA2"/>
<dbReference type="EMBL" id="CDHK01000004">
    <property type="protein sequence ID" value="CEO60913.1"/>
    <property type="molecule type" value="Genomic_DNA"/>
</dbReference>
<dbReference type="PANTHER" id="PTHR35340:SF6">
    <property type="entry name" value="ASST-DOMAIN-CONTAINING PROTEIN"/>
    <property type="match status" value="1"/>
</dbReference>
<feature type="signal peptide" evidence="1">
    <location>
        <begin position="1"/>
        <end position="20"/>
    </location>
</feature>
<evidence type="ECO:0008006" key="4">
    <source>
        <dbReference type="Google" id="ProtNLM"/>
    </source>
</evidence>
<proteinExistence type="predicted"/>